<gene>
    <name evidence="2" type="ORF">AB0E89_34440</name>
</gene>
<protein>
    <recommendedName>
        <fullName evidence="4">Integral membrane protein</fullName>
    </recommendedName>
</protein>
<proteinExistence type="predicted"/>
<evidence type="ECO:0000313" key="2">
    <source>
        <dbReference type="EMBL" id="MEU3785579.1"/>
    </source>
</evidence>
<keyword evidence="3" id="KW-1185">Reference proteome</keyword>
<feature type="transmembrane region" description="Helical" evidence="1">
    <location>
        <begin position="131"/>
        <end position="151"/>
    </location>
</feature>
<keyword evidence="1" id="KW-0812">Transmembrane</keyword>
<evidence type="ECO:0008006" key="4">
    <source>
        <dbReference type="Google" id="ProtNLM"/>
    </source>
</evidence>
<evidence type="ECO:0000313" key="3">
    <source>
        <dbReference type="Proteomes" id="UP001550739"/>
    </source>
</evidence>
<dbReference type="Gene3D" id="2.60.40.10">
    <property type="entry name" value="Immunoglobulins"/>
    <property type="match status" value="1"/>
</dbReference>
<feature type="transmembrane region" description="Helical" evidence="1">
    <location>
        <begin position="103"/>
        <end position="125"/>
    </location>
</feature>
<comment type="caution">
    <text evidence="2">The sequence shown here is derived from an EMBL/GenBank/DDBJ whole genome shotgun (WGS) entry which is preliminary data.</text>
</comment>
<feature type="transmembrane region" description="Helical" evidence="1">
    <location>
        <begin position="296"/>
        <end position="314"/>
    </location>
</feature>
<feature type="transmembrane region" description="Helical" evidence="1">
    <location>
        <begin position="172"/>
        <end position="194"/>
    </location>
</feature>
<dbReference type="RefSeq" id="WP_334577749.1">
    <property type="nucleotide sequence ID" value="NZ_JBEZVE010000021.1"/>
</dbReference>
<dbReference type="EMBL" id="JBEZVE010000021">
    <property type="protein sequence ID" value="MEU3785579.1"/>
    <property type="molecule type" value="Genomic_DNA"/>
</dbReference>
<feature type="transmembrane region" description="Helical" evidence="1">
    <location>
        <begin position="214"/>
        <end position="240"/>
    </location>
</feature>
<accession>A0ABV2ZSQ7</accession>
<dbReference type="InterPro" id="IPR013783">
    <property type="entry name" value="Ig-like_fold"/>
</dbReference>
<keyword evidence="1" id="KW-0472">Membrane</keyword>
<reference evidence="2 3" key="1">
    <citation type="submission" date="2024-06" db="EMBL/GenBank/DDBJ databases">
        <title>The Natural Products Discovery Center: Release of the First 8490 Sequenced Strains for Exploring Actinobacteria Biosynthetic Diversity.</title>
        <authorList>
            <person name="Kalkreuter E."/>
            <person name="Kautsar S.A."/>
            <person name="Yang D."/>
            <person name="Bader C.D."/>
            <person name="Teijaro C.N."/>
            <person name="Fluegel L."/>
            <person name="Davis C.M."/>
            <person name="Simpson J.R."/>
            <person name="Lauterbach L."/>
            <person name="Steele A.D."/>
            <person name="Gui C."/>
            <person name="Meng S."/>
            <person name="Li G."/>
            <person name="Viehrig K."/>
            <person name="Ye F."/>
            <person name="Su P."/>
            <person name="Kiefer A.F."/>
            <person name="Nichols A."/>
            <person name="Cepeda A.J."/>
            <person name="Yan W."/>
            <person name="Fan B."/>
            <person name="Jiang Y."/>
            <person name="Adhikari A."/>
            <person name="Zheng C.-J."/>
            <person name="Schuster L."/>
            <person name="Cowan T.M."/>
            <person name="Smanski M.J."/>
            <person name="Chevrette M.G."/>
            <person name="De Carvalho L.P.S."/>
            <person name="Shen B."/>
        </authorList>
    </citation>
    <scope>NUCLEOTIDE SEQUENCE [LARGE SCALE GENOMIC DNA]</scope>
    <source>
        <strain evidence="2 3">NPDC033843</strain>
    </source>
</reference>
<dbReference type="Proteomes" id="UP001550739">
    <property type="component" value="Unassembled WGS sequence"/>
</dbReference>
<evidence type="ECO:0000256" key="1">
    <source>
        <dbReference type="SAM" id="Phobius"/>
    </source>
</evidence>
<feature type="transmembrane region" description="Helical" evidence="1">
    <location>
        <begin position="261"/>
        <end position="284"/>
    </location>
</feature>
<sequence length="429" mass="44626">MAVQEARQGMVPGQGAGAHEGGCTCGDCPHGAREGHRRAVAAFLVKRDEFAAGQGLPAAVAHSASASRQWVSEELTQSAELVADRGRAEGEAWLARLWFRTAVTVWVMVVALLLVQSLTAIGAGWTAARTAGLLAALVVAGVLTAASWFHRARGGALAPVIGEDNRLSTSRAVAAAWVLLVAYAVLVLVGRLAAASDHAERDALIAGLDLARGAGVVTVLAVACGIAVLVRRVVGLRVLAQRLQKVRAHRPRAADLLTDDAGRGTFADIQYVVIGAVALVFAAVRLARRPDQLPDLPWGLAVVVLVSAATYLAGKYAEGGRPVILSVVRSREAGDLDAPIRTGDDIEIRGAGFVPPGAQTADRLSRMVVRIGPVHVHVPLVPVTGGFSNPTDAVLTVPVPADVEPGRVEVQVVTAAGTETNRYAIDVTD</sequence>
<keyword evidence="1" id="KW-1133">Transmembrane helix</keyword>
<organism evidence="2 3">
    <name type="scientific">Streptomyces sp. 900129855</name>
    <dbReference type="NCBI Taxonomy" id="3155129"/>
    <lineage>
        <taxon>Bacteria</taxon>
        <taxon>Bacillati</taxon>
        <taxon>Actinomycetota</taxon>
        <taxon>Actinomycetes</taxon>
        <taxon>Kitasatosporales</taxon>
        <taxon>Streptomycetaceae</taxon>
        <taxon>Streptomyces</taxon>
    </lineage>
</organism>
<name>A0ABV2ZSQ7_9ACTN</name>